<reference evidence="2 3" key="2">
    <citation type="journal article" date="2013" name="Plant Cell Physiol.">
        <title>Rice Annotation Project Database (RAP-DB): an integrative and interactive database for rice genomics.</title>
        <authorList>
            <person name="Sakai H."/>
            <person name="Lee S.S."/>
            <person name="Tanaka T."/>
            <person name="Numa H."/>
            <person name="Kim J."/>
            <person name="Kawahara Y."/>
            <person name="Wakimoto H."/>
            <person name="Yang C.C."/>
            <person name="Iwamoto M."/>
            <person name="Abe T."/>
            <person name="Yamada Y."/>
            <person name="Muto A."/>
            <person name="Inokuchi H."/>
            <person name="Ikemura T."/>
            <person name="Matsumoto T."/>
            <person name="Sasaki T."/>
            <person name="Itoh T."/>
        </authorList>
    </citation>
    <scope>NUCLEOTIDE SEQUENCE [LARGE SCALE GENOMIC DNA]</scope>
    <source>
        <strain evidence="3">cv. Nipponbare</strain>
    </source>
</reference>
<name>A0A0P0Y5B7_ORYSJ</name>
<protein>
    <submittedName>
        <fullName evidence="2">Os11g0633550 protein</fullName>
    </submittedName>
</protein>
<organism evidence="2 3">
    <name type="scientific">Oryza sativa subsp. japonica</name>
    <name type="common">Rice</name>
    <dbReference type="NCBI Taxonomy" id="39947"/>
    <lineage>
        <taxon>Eukaryota</taxon>
        <taxon>Viridiplantae</taxon>
        <taxon>Streptophyta</taxon>
        <taxon>Embryophyta</taxon>
        <taxon>Tracheophyta</taxon>
        <taxon>Spermatophyta</taxon>
        <taxon>Magnoliopsida</taxon>
        <taxon>Liliopsida</taxon>
        <taxon>Poales</taxon>
        <taxon>Poaceae</taxon>
        <taxon>BOP clade</taxon>
        <taxon>Oryzoideae</taxon>
        <taxon>Oryzeae</taxon>
        <taxon>Oryzinae</taxon>
        <taxon>Oryza</taxon>
        <taxon>Oryza sativa</taxon>
    </lineage>
</organism>
<dbReference type="Proteomes" id="UP000059680">
    <property type="component" value="Chromosome 11"/>
</dbReference>
<dbReference type="EMBL" id="AP014967">
    <property type="protein sequence ID" value="BAT14958.1"/>
    <property type="molecule type" value="Genomic_DNA"/>
</dbReference>
<feature type="region of interest" description="Disordered" evidence="1">
    <location>
        <begin position="68"/>
        <end position="89"/>
    </location>
</feature>
<proteinExistence type="predicted"/>
<reference evidence="3" key="1">
    <citation type="journal article" date="2005" name="Nature">
        <title>The map-based sequence of the rice genome.</title>
        <authorList>
            <consortium name="International rice genome sequencing project (IRGSP)"/>
            <person name="Matsumoto T."/>
            <person name="Wu J."/>
            <person name="Kanamori H."/>
            <person name="Katayose Y."/>
            <person name="Fujisawa M."/>
            <person name="Namiki N."/>
            <person name="Mizuno H."/>
            <person name="Yamamoto K."/>
            <person name="Antonio B.A."/>
            <person name="Baba T."/>
            <person name="Sakata K."/>
            <person name="Nagamura Y."/>
            <person name="Aoki H."/>
            <person name="Arikawa K."/>
            <person name="Arita K."/>
            <person name="Bito T."/>
            <person name="Chiden Y."/>
            <person name="Fujitsuka N."/>
            <person name="Fukunaka R."/>
            <person name="Hamada M."/>
            <person name="Harada C."/>
            <person name="Hayashi A."/>
            <person name="Hijishita S."/>
            <person name="Honda M."/>
            <person name="Hosokawa S."/>
            <person name="Ichikawa Y."/>
            <person name="Idonuma A."/>
            <person name="Iijima M."/>
            <person name="Ikeda M."/>
            <person name="Ikeno M."/>
            <person name="Ito K."/>
            <person name="Ito S."/>
            <person name="Ito T."/>
            <person name="Ito Y."/>
            <person name="Ito Y."/>
            <person name="Iwabuchi A."/>
            <person name="Kamiya K."/>
            <person name="Karasawa W."/>
            <person name="Kurita K."/>
            <person name="Katagiri S."/>
            <person name="Kikuta A."/>
            <person name="Kobayashi H."/>
            <person name="Kobayashi N."/>
            <person name="Machita K."/>
            <person name="Maehara T."/>
            <person name="Masukawa M."/>
            <person name="Mizubayashi T."/>
            <person name="Mukai Y."/>
            <person name="Nagasaki H."/>
            <person name="Nagata Y."/>
            <person name="Naito S."/>
            <person name="Nakashima M."/>
            <person name="Nakama Y."/>
            <person name="Nakamichi Y."/>
            <person name="Nakamura M."/>
            <person name="Meguro A."/>
            <person name="Negishi M."/>
            <person name="Ohta I."/>
            <person name="Ohta T."/>
            <person name="Okamoto M."/>
            <person name="Ono N."/>
            <person name="Saji S."/>
            <person name="Sakaguchi M."/>
            <person name="Sakai K."/>
            <person name="Shibata M."/>
            <person name="Shimokawa T."/>
            <person name="Song J."/>
            <person name="Takazaki Y."/>
            <person name="Terasawa K."/>
            <person name="Tsugane M."/>
            <person name="Tsuji K."/>
            <person name="Ueda S."/>
            <person name="Waki K."/>
            <person name="Yamagata H."/>
            <person name="Yamamoto M."/>
            <person name="Yamamoto S."/>
            <person name="Yamane H."/>
            <person name="Yoshiki S."/>
            <person name="Yoshihara R."/>
            <person name="Yukawa K."/>
            <person name="Zhong H."/>
            <person name="Yano M."/>
            <person name="Yuan Q."/>
            <person name="Ouyang S."/>
            <person name="Liu J."/>
            <person name="Jones K.M."/>
            <person name="Gansberger K."/>
            <person name="Moffat K."/>
            <person name="Hill J."/>
            <person name="Bera J."/>
            <person name="Fadrosh D."/>
            <person name="Jin S."/>
            <person name="Johri S."/>
            <person name="Kim M."/>
            <person name="Overton L."/>
            <person name="Reardon M."/>
            <person name="Tsitrin T."/>
            <person name="Vuong H."/>
            <person name="Weaver B."/>
            <person name="Ciecko A."/>
            <person name="Tallon L."/>
            <person name="Jackson J."/>
            <person name="Pai G."/>
            <person name="Aken S.V."/>
            <person name="Utterback T."/>
            <person name="Reidmuller S."/>
            <person name="Feldblyum T."/>
            <person name="Hsiao J."/>
            <person name="Zismann V."/>
            <person name="Iobst S."/>
            <person name="de Vazeille A.R."/>
            <person name="Buell C.R."/>
            <person name="Ying K."/>
            <person name="Li Y."/>
            <person name="Lu T."/>
            <person name="Huang Y."/>
            <person name="Zhao Q."/>
            <person name="Feng Q."/>
            <person name="Zhang L."/>
            <person name="Zhu J."/>
            <person name="Weng Q."/>
            <person name="Mu J."/>
            <person name="Lu Y."/>
            <person name="Fan D."/>
            <person name="Liu Y."/>
            <person name="Guan J."/>
            <person name="Zhang Y."/>
            <person name="Yu S."/>
            <person name="Liu X."/>
            <person name="Zhang Y."/>
            <person name="Hong G."/>
            <person name="Han B."/>
            <person name="Choisne N."/>
            <person name="Demange N."/>
            <person name="Orjeda G."/>
            <person name="Samain S."/>
            <person name="Cattolico L."/>
            <person name="Pelletier E."/>
            <person name="Couloux A."/>
            <person name="Segurens B."/>
            <person name="Wincker P."/>
            <person name="D'Hont A."/>
            <person name="Scarpelli C."/>
            <person name="Weissenbach J."/>
            <person name="Salanoubat M."/>
            <person name="Quetier F."/>
            <person name="Yu Y."/>
            <person name="Kim H.R."/>
            <person name="Rambo T."/>
            <person name="Currie J."/>
            <person name="Collura K."/>
            <person name="Luo M."/>
            <person name="Yang T."/>
            <person name="Ammiraju J.S.S."/>
            <person name="Engler F."/>
            <person name="Soderlund C."/>
            <person name="Wing R.A."/>
            <person name="Palmer L.E."/>
            <person name="de la Bastide M."/>
            <person name="Spiegel L."/>
            <person name="Nascimento L."/>
            <person name="Zutavern T."/>
            <person name="O'Shaughnessy A."/>
            <person name="Dike S."/>
            <person name="Dedhia N."/>
            <person name="Preston R."/>
            <person name="Balija V."/>
            <person name="McCombie W.R."/>
            <person name="Chow T."/>
            <person name="Chen H."/>
            <person name="Chung M."/>
            <person name="Chen C."/>
            <person name="Shaw J."/>
            <person name="Wu H."/>
            <person name="Hsiao K."/>
            <person name="Chao Y."/>
            <person name="Chu M."/>
            <person name="Cheng C."/>
            <person name="Hour A."/>
            <person name="Lee P."/>
            <person name="Lin S."/>
            <person name="Lin Y."/>
            <person name="Liou J."/>
            <person name="Liu S."/>
            <person name="Hsing Y."/>
            <person name="Raghuvanshi S."/>
            <person name="Mohanty A."/>
            <person name="Bharti A.K."/>
            <person name="Gaur A."/>
            <person name="Gupta V."/>
            <person name="Kumar D."/>
            <person name="Ravi V."/>
            <person name="Vij S."/>
            <person name="Kapur A."/>
            <person name="Khurana P."/>
            <person name="Khurana P."/>
            <person name="Khurana J.P."/>
            <person name="Tyagi A.K."/>
            <person name="Gaikwad K."/>
            <person name="Singh A."/>
            <person name="Dalal V."/>
            <person name="Srivastava S."/>
            <person name="Dixit A."/>
            <person name="Pal A.K."/>
            <person name="Ghazi I.A."/>
            <person name="Yadav M."/>
            <person name="Pandit A."/>
            <person name="Bhargava A."/>
            <person name="Sureshbabu K."/>
            <person name="Batra K."/>
            <person name="Sharma T.R."/>
            <person name="Mohapatra T."/>
            <person name="Singh N.K."/>
            <person name="Messing J."/>
            <person name="Nelson A.B."/>
            <person name="Fuks G."/>
            <person name="Kavchok S."/>
            <person name="Keizer G."/>
            <person name="Linton E."/>
            <person name="Llaca V."/>
            <person name="Song R."/>
            <person name="Tanyolac B."/>
            <person name="Young S."/>
            <person name="Ho-Il K."/>
            <person name="Hahn J.H."/>
            <person name="Sangsakoo G."/>
            <person name="Vanavichit A."/>
            <person name="de Mattos Luiz.A.T."/>
            <person name="Zimmer P.D."/>
            <person name="Malone G."/>
            <person name="Dellagostin O."/>
            <person name="de Oliveira A.C."/>
            <person name="Bevan M."/>
            <person name="Bancroft I."/>
            <person name="Minx P."/>
            <person name="Cordum H."/>
            <person name="Wilson R."/>
            <person name="Cheng Z."/>
            <person name="Jin W."/>
            <person name="Jiang J."/>
            <person name="Leong S.A."/>
            <person name="Iwama H."/>
            <person name="Gojobori T."/>
            <person name="Itoh T."/>
            <person name="Niimura Y."/>
            <person name="Fujii Y."/>
            <person name="Habara T."/>
            <person name="Sakai H."/>
            <person name="Sato Y."/>
            <person name="Wilson G."/>
            <person name="Kumar K."/>
            <person name="McCouch S."/>
            <person name="Juretic N."/>
            <person name="Hoen D."/>
            <person name="Wright S."/>
            <person name="Bruskiewich R."/>
            <person name="Bureau T."/>
            <person name="Miyao A."/>
            <person name="Hirochika H."/>
            <person name="Nishikawa T."/>
            <person name="Kadowaki K."/>
            <person name="Sugiura M."/>
            <person name="Burr B."/>
            <person name="Sasaki T."/>
        </authorList>
    </citation>
    <scope>NUCLEOTIDE SEQUENCE [LARGE SCALE GENOMIC DNA]</scope>
    <source>
        <strain evidence="3">cv. Nipponbare</strain>
    </source>
</reference>
<accession>A0A0P0Y5B7</accession>
<evidence type="ECO:0000256" key="1">
    <source>
        <dbReference type="SAM" id="MobiDB-lite"/>
    </source>
</evidence>
<dbReference type="PaxDb" id="39947-A0A0P0Y5B7"/>
<reference evidence="2 3" key="3">
    <citation type="journal article" date="2013" name="Rice">
        <title>Improvement of the Oryza sativa Nipponbare reference genome using next generation sequence and optical map data.</title>
        <authorList>
            <person name="Kawahara Y."/>
            <person name="de la Bastide M."/>
            <person name="Hamilton J.P."/>
            <person name="Kanamori H."/>
            <person name="McCombie W.R."/>
            <person name="Ouyang S."/>
            <person name="Schwartz D.C."/>
            <person name="Tanaka T."/>
            <person name="Wu J."/>
            <person name="Zhou S."/>
            <person name="Childs K.L."/>
            <person name="Davidson R.M."/>
            <person name="Lin H."/>
            <person name="Quesada-Ocampo L."/>
            <person name="Vaillancourt B."/>
            <person name="Sakai H."/>
            <person name="Lee S.S."/>
            <person name="Kim J."/>
            <person name="Numa H."/>
            <person name="Itoh T."/>
            <person name="Buell C.R."/>
            <person name="Matsumoto T."/>
        </authorList>
    </citation>
    <scope>NUCLEOTIDE SEQUENCE [LARGE SCALE GENOMIC DNA]</scope>
    <source>
        <strain evidence="3">cv. Nipponbare</strain>
    </source>
</reference>
<dbReference type="InParanoid" id="A0A0P0Y5B7"/>
<gene>
    <name evidence="2" type="ordered locus">Os11g0633550</name>
    <name evidence="2" type="ORF">OSNPB_110633550</name>
</gene>
<dbReference type="AlphaFoldDB" id="A0A0P0Y5B7"/>
<sequence>MPKQECRINRIERYQESTFNREWEIWIHAQSEWMLVKLLRQRVQWPECVVVPLHFVQAESLLECSRMGGDSAYGGNPRLLGGRRRKEGR</sequence>
<evidence type="ECO:0000313" key="2">
    <source>
        <dbReference type="EMBL" id="BAT14958.1"/>
    </source>
</evidence>
<keyword evidence="3" id="KW-1185">Reference proteome</keyword>
<evidence type="ECO:0000313" key="3">
    <source>
        <dbReference type="Proteomes" id="UP000059680"/>
    </source>
</evidence>